<feature type="transmembrane region" description="Helical" evidence="7">
    <location>
        <begin position="78"/>
        <end position="96"/>
    </location>
</feature>
<name>A0ABW1SXK4_9ACTN</name>
<keyword evidence="10" id="KW-1185">Reference proteome</keyword>
<dbReference type="InterPro" id="IPR000326">
    <property type="entry name" value="PAP2/HPO"/>
</dbReference>
<evidence type="ECO:0000313" key="10">
    <source>
        <dbReference type="Proteomes" id="UP001596138"/>
    </source>
</evidence>
<proteinExistence type="predicted"/>
<comment type="subcellular location">
    <subcellularLocation>
        <location evidence="1">Cell membrane</location>
        <topology evidence="1">Multi-pass membrane protein</topology>
    </subcellularLocation>
</comment>
<feature type="transmembrane region" description="Helical" evidence="7">
    <location>
        <begin position="16"/>
        <end position="37"/>
    </location>
</feature>
<evidence type="ECO:0000256" key="3">
    <source>
        <dbReference type="ARBA" id="ARBA00022692"/>
    </source>
</evidence>
<keyword evidence="3 7" id="KW-0812">Transmembrane</keyword>
<organism evidence="9 10">
    <name type="scientific">Longivirga aurantiaca</name>
    <dbReference type="NCBI Taxonomy" id="1837743"/>
    <lineage>
        <taxon>Bacteria</taxon>
        <taxon>Bacillati</taxon>
        <taxon>Actinomycetota</taxon>
        <taxon>Actinomycetes</taxon>
        <taxon>Sporichthyales</taxon>
        <taxon>Sporichthyaceae</taxon>
        <taxon>Longivirga</taxon>
    </lineage>
</organism>
<dbReference type="Gene3D" id="1.20.144.10">
    <property type="entry name" value="Phosphatidic acid phosphatase type 2/haloperoxidase"/>
    <property type="match status" value="1"/>
</dbReference>
<keyword evidence="5 7" id="KW-1133">Transmembrane helix</keyword>
<keyword evidence="6 7" id="KW-0472">Membrane</keyword>
<reference evidence="10" key="1">
    <citation type="journal article" date="2019" name="Int. J. Syst. Evol. Microbiol.">
        <title>The Global Catalogue of Microorganisms (GCM) 10K type strain sequencing project: providing services to taxonomists for standard genome sequencing and annotation.</title>
        <authorList>
            <consortium name="The Broad Institute Genomics Platform"/>
            <consortium name="The Broad Institute Genome Sequencing Center for Infectious Disease"/>
            <person name="Wu L."/>
            <person name="Ma J."/>
        </authorList>
    </citation>
    <scope>NUCLEOTIDE SEQUENCE [LARGE SCALE GENOMIC DNA]</scope>
    <source>
        <strain evidence="10">CGMCC 4.7317</strain>
    </source>
</reference>
<dbReference type="PANTHER" id="PTHR14969:SF62">
    <property type="entry name" value="DECAPRENYLPHOSPHORYL-5-PHOSPHORIBOSE PHOSPHATASE RV3807C-RELATED"/>
    <property type="match status" value="1"/>
</dbReference>
<dbReference type="InterPro" id="IPR036938">
    <property type="entry name" value="PAP2/HPO_sf"/>
</dbReference>
<evidence type="ECO:0000256" key="5">
    <source>
        <dbReference type="ARBA" id="ARBA00022989"/>
    </source>
</evidence>
<dbReference type="PANTHER" id="PTHR14969">
    <property type="entry name" value="SPHINGOSINE-1-PHOSPHATE PHOSPHOHYDROLASE"/>
    <property type="match status" value="1"/>
</dbReference>
<protein>
    <submittedName>
        <fullName evidence="9">Phosphatase PAP2 family protein</fullName>
    </submittedName>
</protein>
<evidence type="ECO:0000256" key="4">
    <source>
        <dbReference type="ARBA" id="ARBA00022801"/>
    </source>
</evidence>
<feature type="transmembrane region" description="Helical" evidence="7">
    <location>
        <begin position="200"/>
        <end position="219"/>
    </location>
</feature>
<evidence type="ECO:0000256" key="1">
    <source>
        <dbReference type="ARBA" id="ARBA00004651"/>
    </source>
</evidence>
<dbReference type="SMART" id="SM00014">
    <property type="entry name" value="acidPPc"/>
    <property type="match status" value="1"/>
</dbReference>
<keyword evidence="4" id="KW-0378">Hydrolase</keyword>
<feature type="domain" description="Phosphatidic acid phosphatase type 2/haloperoxidase" evidence="8">
    <location>
        <begin position="104"/>
        <end position="215"/>
    </location>
</feature>
<feature type="transmembrane region" description="Helical" evidence="7">
    <location>
        <begin position="144"/>
        <end position="162"/>
    </location>
</feature>
<accession>A0ABW1SXK4</accession>
<feature type="transmembrane region" description="Helical" evidence="7">
    <location>
        <begin position="169"/>
        <end position="188"/>
    </location>
</feature>
<gene>
    <name evidence="9" type="ORF">ACFQGU_02840</name>
</gene>
<feature type="transmembrane region" description="Helical" evidence="7">
    <location>
        <begin position="103"/>
        <end position="124"/>
    </location>
</feature>
<evidence type="ECO:0000256" key="6">
    <source>
        <dbReference type="ARBA" id="ARBA00023136"/>
    </source>
</evidence>
<dbReference type="CDD" id="cd03392">
    <property type="entry name" value="PAP2_like_2"/>
    <property type="match status" value="1"/>
</dbReference>
<dbReference type="Proteomes" id="UP001596138">
    <property type="component" value="Unassembled WGS sequence"/>
</dbReference>
<evidence type="ECO:0000259" key="8">
    <source>
        <dbReference type="SMART" id="SM00014"/>
    </source>
</evidence>
<evidence type="ECO:0000256" key="2">
    <source>
        <dbReference type="ARBA" id="ARBA00022475"/>
    </source>
</evidence>
<keyword evidence="2" id="KW-1003">Cell membrane</keyword>
<evidence type="ECO:0000256" key="7">
    <source>
        <dbReference type="SAM" id="Phobius"/>
    </source>
</evidence>
<sequence length="237" mass="25268">MARNDSDGSGWGRREAGLLVAGMLALTALLLLCGFALTRWSALAGVRAWDVDVADWWVSIRTPTLDTLTDIGSSLSDTPVAIAVTAVAFVVLRLLTGRWTASWIVLAAIFGELLYFLALTSGVGRERPDVLQLDAAPPTSSYPSGHTGAAVALYVCLAVIVWRHLSNRIAAVPLALLLCLVPVAVGLSRMYRGMHFATDVLFGALGGLLWLLVVLAVLWPGRRPLTDRAPAQEEAAP</sequence>
<evidence type="ECO:0000313" key="9">
    <source>
        <dbReference type="EMBL" id="MFC6236799.1"/>
    </source>
</evidence>
<dbReference type="EMBL" id="JBHSTI010000002">
    <property type="protein sequence ID" value="MFC6236799.1"/>
    <property type="molecule type" value="Genomic_DNA"/>
</dbReference>
<dbReference type="SUPFAM" id="SSF48317">
    <property type="entry name" value="Acid phosphatase/Vanadium-dependent haloperoxidase"/>
    <property type="match status" value="1"/>
</dbReference>
<comment type="caution">
    <text evidence="9">The sequence shown here is derived from an EMBL/GenBank/DDBJ whole genome shotgun (WGS) entry which is preliminary data.</text>
</comment>
<dbReference type="Pfam" id="PF01569">
    <property type="entry name" value="PAP2"/>
    <property type="match status" value="1"/>
</dbReference>
<dbReference type="RefSeq" id="WP_386763833.1">
    <property type="nucleotide sequence ID" value="NZ_JBHSTI010000002.1"/>
</dbReference>